<proteinExistence type="predicted"/>
<evidence type="ECO:0000256" key="1">
    <source>
        <dbReference type="SAM" id="MobiDB-lite"/>
    </source>
</evidence>
<feature type="compositionally biased region" description="Basic and acidic residues" evidence="1">
    <location>
        <begin position="75"/>
        <end position="84"/>
    </location>
</feature>
<accession>C7Z5N3</accession>
<dbReference type="HOGENOM" id="CLU_1205063_0_0_1"/>
<dbReference type="VEuPathDB" id="FungiDB:NECHADRAFT_75811"/>
<sequence length="230" mass="24991">MAGFFCRVLRAFGVPWQPRSAVVESLQDRPQGVAPSTTGTSAVDQPQDAARSSARVSLRNGPGSLIQQPTTNEPQEDRAPKIEIIEISDDDEPALPTPRPRRRRPRQSQPSRPPRPSLQGTPSALPAGYLPPFAGRRGRRSGEISRRLAYLHTRLGLEDPVNETTPRDIAADKESATLEPLSLDSTINNGINRGSGQQGSYTTAKFVVGYDSRKRPASPLSIEAHVVSDI</sequence>
<keyword evidence="3" id="KW-1185">Reference proteome</keyword>
<feature type="region of interest" description="Disordered" evidence="1">
    <location>
        <begin position="26"/>
        <end position="141"/>
    </location>
</feature>
<feature type="compositionally biased region" description="Polar residues" evidence="1">
    <location>
        <begin position="34"/>
        <end position="44"/>
    </location>
</feature>
<name>C7Z5N3_FUSV7</name>
<dbReference type="InParanoid" id="C7Z5N3"/>
<evidence type="ECO:0000313" key="3">
    <source>
        <dbReference type="Proteomes" id="UP000005206"/>
    </source>
</evidence>
<dbReference type="EMBL" id="GG698910">
    <property type="protein sequence ID" value="EEU40554.1"/>
    <property type="molecule type" value="Genomic_DNA"/>
</dbReference>
<organism evidence="2 3">
    <name type="scientific">Fusarium vanettenii (strain ATCC MYA-4622 / CBS 123669 / FGSC 9596 / NRRL 45880 / 77-13-4)</name>
    <name type="common">Fusarium solani subsp. pisi</name>
    <dbReference type="NCBI Taxonomy" id="660122"/>
    <lineage>
        <taxon>Eukaryota</taxon>
        <taxon>Fungi</taxon>
        <taxon>Dikarya</taxon>
        <taxon>Ascomycota</taxon>
        <taxon>Pezizomycotina</taxon>
        <taxon>Sordariomycetes</taxon>
        <taxon>Hypocreomycetidae</taxon>
        <taxon>Hypocreales</taxon>
        <taxon>Nectriaceae</taxon>
        <taxon>Fusarium</taxon>
        <taxon>Fusarium solani species complex</taxon>
        <taxon>Fusarium vanettenii</taxon>
    </lineage>
</organism>
<dbReference type="Proteomes" id="UP000005206">
    <property type="component" value="Chromosome 2"/>
</dbReference>
<dbReference type="AlphaFoldDB" id="C7Z5N3"/>
<dbReference type="GeneID" id="9678115"/>
<protein>
    <submittedName>
        <fullName evidence="2">Uncharacterized protein</fullName>
    </submittedName>
</protein>
<reference evidence="2 3" key="1">
    <citation type="journal article" date="2009" name="PLoS Genet.">
        <title>The genome of Nectria haematococca: contribution of supernumerary chromosomes to gene expansion.</title>
        <authorList>
            <person name="Coleman J.J."/>
            <person name="Rounsley S.D."/>
            <person name="Rodriguez-Carres M."/>
            <person name="Kuo A."/>
            <person name="Wasmann C.C."/>
            <person name="Grimwood J."/>
            <person name="Schmutz J."/>
            <person name="Taga M."/>
            <person name="White G.J."/>
            <person name="Zhou S."/>
            <person name="Schwartz D.C."/>
            <person name="Freitag M."/>
            <person name="Ma L.J."/>
            <person name="Danchin E.G."/>
            <person name="Henrissat B."/>
            <person name="Coutinho P.M."/>
            <person name="Nelson D.R."/>
            <person name="Straney D."/>
            <person name="Napoli C.A."/>
            <person name="Barker B.M."/>
            <person name="Gribskov M."/>
            <person name="Rep M."/>
            <person name="Kroken S."/>
            <person name="Molnar I."/>
            <person name="Rensing C."/>
            <person name="Kennell J.C."/>
            <person name="Zamora J."/>
            <person name="Farman M.L."/>
            <person name="Selker E.U."/>
            <person name="Salamov A."/>
            <person name="Shapiro H."/>
            <person name="Pangilinan J."/>
            <person name="Lindquist E."/>
            <person name="Lamers C."/>
            <person name="Grigoriev I.V."/>
            <person name="Geiser D.M."/>
            <person name="Covert S.F."/>
            <person name="Temporini E."/>
            <person name="Vanetten H.D."/>
        </authorList>
    </citation>
    <scope>NUCLEOTIDE SEQUENCE [LARGE SCALE GENOMIC DNA]</scope>
    <source>
        <strain evidence="3">ATCC MYA-4622 / CBS 123669 / FGSC 9596 / NRRL 45880 / 77-13-4</strain>
    </source>
</reference>
<evidence type="ECO:0000313" key="2">
    <source>
        <dbReference type="EMBL" id="EEU40554.1"/>
    </source>
</evidence>
<dbReference type="KEGG" id="nhe:NECHADRAFT_75811"/>
<gene>
    <name evidence="2" type="ORF">NECHADRAFT_75811</name>
</gene>
<dbReference type="RefSeq" id="XP_003046267.1">
    <property type="nucleotide sequence ID" value="XM_003046221.1"/>
</dbReference>